<dbReference type="AlphaFoldDB" id="A0A4P6ERI1"/>
<dbReference type="PANTHER" id="PTHR45947:SF3">
    <property type="entry name" value="SULFOQUINOVOSYL TRANSFERASE SQD2"/>
    <property type="match status" value="1"/>
</dbReference>
<proteinExistence type="predicted"/>
<feature type="compositionally biased region" description="Polar residues" evidence="1">
    <location>
        <begin position="367"/>
        <end position="377"/>
    </location>
</feature>
<dbReference type="PANTHER" id="PTHR45947">
    <property type="entry name" value="SULFOQUINOVOSYL TRANSFERASE SQD2"/>
    <property type="match status" value="1"/>
</dbReference>
<dbReference type="OrthoDB" id="9795068at2"/>
<feature type="domain" description="Glycosyl transferase family 1" evidence="2">
    <location>
        <begin position="178"/>
        <end position="295"/>
    </location>
</feature>
<keyword evidence="5" id="KW-1185">Reference proteome</keyword>
<organism evidence="4 5">
    <name type="scientific">Paenibacillus protaetiae</name>
    <dbReference type="NCBI Taxonomy" id="2509456"/>
    <lineage>
        <taxon>Bacteria</taxon>
        <taxon>Bacillati</taxon>
        <taxon>Bacillota</taxon>
        <taxon>Bacilli</taxon>
        <taxon>Bacillales</taxon>
        <taxon>Paenibacillaceae</taxon>
        <taxon>Paenibacillus</taxon>
    </lineage>
</organism>
<feature type="compositionally biased region" description="Basic residues" evidence="1">
    <location>
        <begin position="378"/>
        <end position="393"/>
    </location>
</feature>
<dbReference type="InterPro" id="IPR028098">
    <property type="entry name" value="Glyco_trans_4-like_N"/>
</dbReference>
<reference evidence="4 5" key="1">
    <citation type="submission" date="2019-01" db="EMBL/GenBank/DDBJ databases">
        <title>Genome sequencing of strain FW100M-2.</title>
        <authorList>
            <person name="Heo J."/>
            <person name="Kim S.-J."/>
            <person name="Kim J.-S."/>
            <person name="Hong S.-B."/>
            <person name="Kwon S.-W."/>
        </authorList>
    </citation>
    <scope>NUCLEOTIDE SEQUENCE [LARGE SCALE GENOMIC DNA]</scope>
    <source>
        <strain evidence="4 5">FW100M-2</strain>
    </source>
</reference>
<evidence type="ECO:0000259" key="2">
    <source>
        <dbReference type="Pfam" id="PF00534"/>
    </source>
</evidence>
<dbReference type="Proteomes" id="UP000293568">
    <property type="component" value="Chromosome"/>
</dbReference>
<feature type="domain" description="Glycosyltransferase subfamily 4-like N-terminal" evidence="3">
    <location>
        <begin position="51"/>
        <end position="141"/>
    </location>
</feature>
<dbReference type="InterPro" id="IPR001296">
    <property type="entry name" value="Glyco_trans_1"/>
</dbReference>
<dbReference type="Pfam" id="PF00534">
    <property type="entry name" value="Glycos_transf_1"/>
    <property type="match status" value="1"/>
</dbReference>
<dbReference type="Gene3D" id="3.40.50.2000">
    <property type="entry name" value="Glycogen Phosphorylase B"/>
    <property type="match status" value="2"/>
</dbReference>
<evidence type="ECO:0000313" key="5">
    <source>
        <dbReference type="Proteomes" id="UP000293568"/>
    </source>
</evidence>
<protein>
    <submittedName>
        <fullName evidence="4">Glycosyltransferase family 4 protein</fullName>
    </submittedName>
</protein>
<evidence type="ECO:0000313" key="4">
    <source>
        <dbReference type="EMBL" id="QAY65045.1"/>
    </source>
</evidence>
<evidence type="ECO:0000259" key="3">
    <source>
        <dbReference type="Pfam" id="PF13439"/>
    </source>
</evidence>
<dbReference type="Pfam" id="PF13439">
    <property type="entry name" value="Glyco_transf_4"/>
    <property type="match status" value="1"/>
</dbReference>
<name>A0A4P6ERI1_9BACL</name>
<sequence>MDACLPQRRKYAPIFIKANRSVRGRSTRRIIALRIVHVAPCHETVPPSKDGGTERIVHELTEGLVQAGHEVILYAPPGSSSSGTLITYPSRDMPEDQIARFVRSTMPKGTALVHDHTFSSAVGRMKPFPVPVICTLHLPTNNQVEHPVYVSSRALQLFGGSKGSFVYNGIRLEQYQFSEQKESYLLFIGRIIREKGIQHALDIADQTGEKLIIAGPIHDPGLFDQLIKPRIQRNRNISYVGPVGGQHKQDLLKHAKCVLFPSIWEEPFGLVMVEAMACGTPVLALNNGATSEVLAGFPEYLCQTPEEMIQKLPRISSIATPAMLRQYVADRFTTLQMTYRYLHLYEQVAARHNAESKKASSARAGFSSKSGKPNQLRNKTKKMARKRNKTLKR</sequence>
<gene>
    <name evidence="4" type="ORF">ET464_00220</name>
</gene>
<dbReference type="EMBL" id="CP035492">
    <property type="protein sequence ID" value="QAY65045.1"/>
    <property type="molecule type" value="Genomic_DNA"/>
</dbReference>
<accession>A0A4P6ERI1</accession>
<dbReference type="KEGG" id="pprt:ET464_00220"/>
<dbReference type="CDD" id="cd03802">
    <property type="entry name" value="GT4_AviGT4-like"/>
    <property type="match status" value="1"/>
</dbReference>
<dbReference type="SUPFAM" id="SSF53756">
    <property type="entry name" value="UDP-Glycosyltransferase/glycogen phosphorylase"/>
    <property type="match status" value="1"/>
</dbReference>
<evidence type="ECO:0000256" key="1">
    <source>
        <dbReference type="SAM" id="MobiDB-lite"/>
    </source>
</evidence>
<keyword evidence="4" id="KW-0808">Transferase</keyword>
<feature type="region of interest" description="Disordered" evidence="1">
    <location>
        <begin position="356"/>
        <end position="393"/>
    </location>
</feature>
<dbReference type="GO" id="GO:0016757">
    <property type="term" value="F:glycosyltransferase activity"/>
    <property type="evidence" value="ECO:0007669"/>
    <property type="project" value="InterPro"/>
</dbReference>
<dbReference type="InterPro" id="IPR050194">
    <property type="entry name" value="Glycosyltransferase_grp1"/>
</dbReference>